<reference evidence="2 3" key="1">
    <citation type="journal article" date="2016" name="Nat. Commun.">
        <title>Thousands of microbial genomes shed light on interconnected biogeochemical processes in an aquifer system.</title>
        <authorList>
            <person name="Anantharaman K."/>
            <person name="Brown C.T."/>
            <person name="Hug L.A."/>
            <person name="Sharon I."/>
            <person name="Castelle C.J."/>
            <person name="Probst A.J."/>
            <person name="Thomas B.C."/>
            <person name="Singh A."/>
            <person name="Wilkins M.J."/>
            <person name="Karaoz U."/>
            <person name="Brodie E.L."/>
            <person name="Williams K.H."/>
            <person name="Hubbard S.S."/>
            <person name="Banfield J.F."/>
        </authorList>
    </citation>
    <scope>NUCLEOTIDE SEQUENCE [LARGE SCALE GENOMIC DNA]</scope>
</reference>
<dbReference type="CDD" id="cd01335">
    <property type="entry name" value="Radical_SAM"/>
    <property type="match status" value="1"/>
</dbReference>
<protein>
    <recommendedName>
        <fullName evidence="1">Radical SAM core domain-containing protein</fullName>
    </recommendedName>
</protein>
<dbReference type="GO" id="GO:0003824">
    <property type="term" value="F:catalytic activity"/>
    <property type="evidence" value="ECO:0007669"/>
    <property type="project" value="InterPro"/>
</dbReference>
<dbReference type="SUPFAM" id="SSF102114">
    <property type="entry name" value="Radical SAM enzymes"/>
    <property type="match status" value="1"/>
</dbReference>
<dbReference type="Gene3D" id="3.80.30.20">
    <property type="entry name" value="tm_1862 like domain"/>
    <property type="match status" value="1"/>
</dbReference>
<dbReference type="PANTHER" id="PTHR42731:SF1">
    <property type="entry name" value="RADICAL SAM DOMAIN PROTEIN"/>
    <property type="match status" value="1"/>
</dbReference>
<dbReference type="InterPro" id="IPR023862">
    <property type="entry name" value="CHP03960_rSAM"/>
</dbReference>
<dbReference type="InterPro" id="IPR045784">
    <property type="entry name" value="Radical_SAM_N2"/>
</dbReference>
<dbReference type="PROSITE" id="PS51918">
    <property type="entry name" value="RADICAL_SAM"/>
    <property type="match status" value="1"/>
</dbReference>
<sequence>MGIDVFLEYELLGVSHPGRYLGTEVNARNKPFSEASVRWALIYPDVYEIGMSNLGLSILYEIINDTTEAMADRAYLPWVDMQERLLECGVPLFGLESRRPLASFDILGITLQHELTYTNVVRILDLAGIPLLARERDEVCPLVIGGGPGAFNPEPIAELFDFLVLGDGEEAVLEITDAVRNWKQEKTLDRSDFLRQCASIPGIYVPSLYKFAYRADGTIDSITAEAGAPNPVKKRLLSDLDGWLYPRRPVVPLIEAVHDRVSVELFRGCTRGCRFCQAGMIYRPVRERDGRLLANWARELVANTGCDELSLTSLNSADYTSILSLSEELAMEMESRHVAVSVPSLRTDSFSVQLASRLRRVKQTGLTLAPEAGSARMRASINKGVSEEDLMRAVAAAYGEGWRKLKLYFMIGLPSEGEEDVEEIWRVVRRIMREGDSGAPAKGLKLSVSISTFVPKPHTPLQWAAQMTPPEIARRHFILKEGLRMKGVTLRWHSREMSYLEGIISRGDRRLLPAVISASRQGCLDGWGEFFSWRRWEEALATEGLNPAWYAERERPFDEILPWDHLHCGVERDYLWEEYRKAGEGESTPDCRIRDCTFCGACPGKGASA</sequence>
<dbReference type="InterPro" id="IPR023404">
    <property type="entry name" value="rSAM_horseshoe"/>
</dbReference>
<dbReference type="Pfam" id="PF04055">
    <property type="entry name" value="Radical_SAM"/>
    <property type="match status" value="1"/>
</dbReference>
<dbReference type="InterPro" id="IPR007197">
    <property type="entry name" value="rSAM"/>
</dbReference>
<dbReference type="PANTHER" id="PTHR42731">
    <property type="entry name" value="SLL1084 PROTEIN"/>
    <property type="match status" value="1"/>
</dbReference>
<dbReference type="InterPro" id="IPR006638">
    <property type="entry name" value="Elp3/MiaA/NifB-like_rSAM"/>
</dbReference>
<dbReference type="Pfam" id="PF19864">
    <property type="entry name" value="Radical_SAM_N2"/>
    <property type="match status" value="1"/>
</dbReference>
<organism evidence="2 3">
    <name type="scientific">Candidatus Solincola sediminis</name>
    <dbReference type="NCBI Taxonomy" id="1797199"/>
    <lineage>
        <taxon>Bacteria</taxon>
        <taxon>Bacillati</taxon>
        <taxon>Actinomycetota</taxon>
        <taxon>Candidatus Geothermincolia</taxon>
        <taxon>Candidatus Geothermincolales</taxon>
        <taxon>Candidatus Geothermincolaceae</taxon>
        <taxon>Candidatus Solincola</taxon>
    </lineage>
</organism>
<evidence type="ECO:0000313" key="2">
    <source>
        <dbReference type="EMBL" id="OFW59608.1"/>
    </source>
</evidence>
<dbReference type="STRING" id="1797197.A2Y75_01355"/>
<accession>A0A1F2WRU7</accession>
<feature type="domain" description="Radical SAM core" evidence="1">
    <location>
        <begin position="255"/>
        <end position="489"/>
    </location>
</feature>
<comment type="caution">
    <text evidence="2">The sequence shown here is derived from an EMBL/GenBank/DDBJ whole genome shotgun (WGS) entry which is preliminary data.</text>
</comment>
<dbReference type="AlphaFoldDB" id="A0A1F2WRU7"/>
<dbReference type="Gene3D" id="3.40.50.280">
    <property type="entry name" value="Cobalamin-binding domain"/>
    <property type="match status" value="1"/>
</dbReference>
<proteinExistence type="predicted"/>
<evidence type="ECO:0000313" key="3">
    <source>
        <dbReference type="Proteomes" id="UP000177876"/>
    </source>
</evidence>
<dbReference type="NCBIfam" id="TIGR03960">
    <property type="entry name" value="rSAM_fuse_unch"/>
    <property type="match status" value="1"/>
</dbReference>
<name>A0A1F2WRU7_9ACTN</name>
<dbReference type="Proteomes" id="UP000177876">
    <property type="component" value="Unassembled WGS sequence"/>
</dbReference>
<dbReference type="SFLD" id="SFLDS00029">
    <property type="entry name" value="Radical_SAM"/>
    <property type="match status" value="1"/>
</dbReference>
<dbReference type="InterPro" id="IPR058240">
    <property type="entry name" value="rSAM_sf"/>
</dbReference>
<dbReference type="GO" id="GO:0051536">
    <property type="term" value="F:iron-sulfur cluster binding"/>
    <property type="evidence" value="ECO:0007669"/>
    <property type="project" value="InterPro"/>
</dbReference>
<dbReference type="SMART" id="SM00729">
    <property type="entry name" value="Elp3"/>
    <property type="match status" value="1"/>
</dbReference>
<evidence type="ECO:0000259" key="1">
    <source>
        <dbReference type="PROSITE" id="PS51918"/>
    </source>
</evidence>
<gene>
    <name evidence="2" type="ORF">A2Y75_01355</name>
</gene>
<dbReference type="SFLD" id="SFLDG01082">
    <property type="entry name" value="B12-binding_domain_containing"/>
    <property type="match status" value="1"/>
</dbReference>
<dbReference type="EMBL" id="MELK01000013">
    <property type="protein sequence ID" value="OFW59608.1"/>
    <property type="molecule type" value="Genomic_DNA"/>
</dbReference>